<evidence type="ECO:0000313" key="1">
    <source>
        <dbReference type="EMBL" id="GAG43723.1"/>
    </source>
</evidence>
<sequence length="36" mass="3873">MPPLHFREGPDGRVVGSATVAVDQWGLVTIKQLPVT</sequence>
<name>X0Y4V8_9ZZZZ</name>
<accession>X0Y4V8</accession>
<dbReference type="AlphaFoldDB" id="X0Y4V8"/>
<reference evidence="1" key="1">
    <citation type="journal article" date="2014" name="Front. Microbiol.">
        <title>High frequency of phylogenetically diverse reductive dehalogenase-homologous genes in deep subseafloor sedimentary metagenomes.</title>
        <authorList>
            <person name="Kawai M."/>
            <person name="Futagami T."/>
            <person name="Toyoda A."/>
            <person name="Takaki Y."/>
            <person name="Nishi S."/>
            <person name="Hori S."/>
            <person name="Arai W."/>
            <person name="Tsubouchi T."/>
            <person name="Morono Y."/>
            <person name="Uchiyama I."/>
            <person name="Ito T."/>
            <person name="Fujiyama A."/>
            <person name="Inagaki F."/>
            <person name="Takami H."/>
        </authorList>
    </citation>
    <scope>NUCLEOTIDE SEQUENCE</scope>
    <source>
        <strain evidence="1">Expedition CK06-06</strain>
    </source>
</reference>
<gene>
    <name evidence="1" type="ORF">S01H1_76390</name>
</gene>
<organism evidence="1">
    <name type="scientific">marine sediment metagenome</name>
    <dbReference type="NCBI Taxonomy" id="412755"/>
    <lineage>
        <taxon>unclassified sequences</taxon>
        <taxon>metagenomes</taxon>
        <taxon>ecological metagenomes</taxon>
    </lineage>
</organism>
<comment type="caution">
    <text evidence="1">The sequence shown here is derived from an EMBL/GenBank/DDBJ whole genome shotgun (WGS) entry which is preliminary data.</text>
</comment>
<feature type="non-terminal residue" evidence="1">
    <location>
        <position position="36"/>
    </location>
</feature>
<protein>
    <submittedName>
        <fullName evidence="1">Uncharacterized protein</fullName>
    </submittedName>
</protein>
<proteinExistence type="predicted"/>
<dbReference type="EMBL" id="BARS01051259">
    <property type="protein sequence ID" value="GAG43723.1"/>
    <property type="molecule type" value="Genomic_DNA"/>
</dbReference>